<feature type="compositionally biased region" description="Basic and acidic residues" evidence="1">
    <location>
        <begin position="61"/>
        <end position="71"/>
    </location>
</feature>
<proteinExistence type="predicted"/>
<protein>
    <submittedName>
        <fullName evidence="2">Uncharacterized protein</fullName>
    </submittedName>
</protein>
<feature type="region of interest" description="Disordered" evidence="1">
    <location>
        <begin position="33"/>
        <end position="71"/>
    </location>
</feature>
<dbReference type="EMBL" id="JBFXLT010000006">
    <property type="protein sequence ID" value="KAL2820782.1"/>
    <property type="molecule type" value="Genomic_DNA"/>
</dbReference>
<reference evidence="2 3" key="1">
    <citation type="submission" date="2024-07" db="EMBL/GenBank/DDBJ databases">
        <title>Section-level genome sequencing and comparative genomics of Aspergillus sections Usti and Cavernicolus.</title>
        <authorList>
            <consortium name="Lawrence Berkeley National Laboratory"/>
            <person name="Nybo J.L."/>
            <person name="Vesth T.C."/>
            <person name="Theobald S."/>
            <person name="Frisvad J.C."/>
            <person name="Larsen T.O."/>
            <person name="Kjaerboelling I."/>
            <person name="Rothschild-Mancinelli K."/>
            <person name="Lyhne E.K."/>
            <person name="Kogle M.E."/>
            <person name="Barry K."/>
            <person name="Clum A."/>
            <person name="Na H."/>
            <person name="Ledsgaard L."/>
            <person name="Lin J."/>
            <person name="Lipzen A."/>
            <person name="Kuo A."/>
            <person name="Riley R."/>
            <person name="Mondo S."/>
            <person name="Labutti K."/>
            <person name="Haridas S."/>
            <person name="Pangalinan J."/>
            <person name="Salamov A.A."/>
            <person name="Simmons B.A."/>
            <person name="Magnuson J.K."/>
            <person name="Chen J."/>
            <person name="Drula E."/>
            <person name="Henrissat B."/>
            <person name="Wiebenga A."/>
            <person name="Lubbers R.J."/>
            <person name="Gomes A.C."/>
            <person name="Makela M.R."/>
            <person name="Stajich J."/>
            <person name="Grigoriev I.V."/>
            <person name="Mortensen U.H."/>
            <person name="De Vries R.P."/>
            <person name="Baker S.E."/>
            <person name="Andersen M.R."/>
        </authorList>
    </citation>
    <scope>NUCLEOTIDE SEQUENCE [LARGE SCALE GENOMIC DNA]</scope>
    <source>
        <strain evidence="2 3">CBS 588.65</strain>
    </source>
</reference>
<organism evidence="2 3">
    <name type="scientific">Aspergillus granulosus</name>
    <dbReference type="NCBI Taxonomy" id="176169"/>
    <lineage>
        <taxon>Eukaryota</taxon>
        <taxon>Fungi</taxon>
        <taxon>Dikarya</taxon>
        <taxon>Ascomycota</taxon>
        <taxon>Pezizomycotina</taxon>
        <taxon>Eurotiomycetes</taxon>
        <taxon>Eurotiomycetidae</taxon>
        <taxon>Eurotiales</taxon>
        <taxon>Aspergillaceae</taxon>
        <taxon>Aspergillus</taxon>
        <taxon>Aspergillus subgen. Nidulantes</taxon>
    </lineage>
</organism>
<feature type="compositionally biased region" description="Polar residues" evidence="1">
    <location>
        <begin position="42"/>
        <end position="51"/>
    </location>
</feature>
<evidence type="ECO:0000313" key="3">
    <source>
        <dbReference type="Proteomes" id="UP001610334"/>
    </source>
</evidence>
<evidence type="ECO:0000313" key="2">
    <source>
        <dbReference type="EMBL" id="KAL2820782.1"/>
    </source>
</evidence>
<gene>
    <name evidence="2" type="ORF">BJX63DRAFT_380312</name>
</gene>
<accession>A0ABR4I1B4</accession>
<name>A0ABR4I1B4_9EURO</name>
<dbReference type="Proteomes" id="UP001610334">
    <property type="component" value="Unassembled WGS sequence"/>
</dbReference>
<feature type="non-terminal residue" evidence="2">
    <location>
        <position position="71"/>
    </location>
</feature>
<keyword evidence="3" id="KW-1185">Reference proteome</keyword>
<evidence type="ECO:0000256" key="1">
    <source>
        <dbReference type="SAM" id="MobiDB-lite"/>
    </source>
</evidence>
<sequence length="71" mass="7794">MWEGQAFDVSARGYEVVDGTVKAILAEYDIPSGLKPVEPSALPQSESSSPPILTDFPQRTASERMRKITKL</sequence>
<comment type="caution">
    <text evidence="2">The sequence shown here is derived from an EMBL/GenBank/DDBJ whole genome shotgun (WGS) entry which is preliminary data.</text>
</comment>